<organism evidence="5 6">
    <name type="scientific">Colletotrichum chlorophyti</name>
    <dbReference type="NCBI Taxonomy" id="708187"/>
    <lineage>
        <taxon>Eukaryota</taxon>
        <taxon>Fungi</taxon>
        <taxon>Dikarya</taxon>
        <taxon>Ascomycota</taxon>
        <taxon>Pezizomycotina</taxon>
        <taxon>Sordariomycetes</taxon>
        <taxon>Hypocreomycetidae</taxon>
        <taxon>Glomerellales</taxon>
        <taxon>Glomerellaceae</taxon>
        <taxon>Colletotrichum</taxon>
    </lineage>
</organism>
<proteinExistence type="predicted"/>
<reference evidence="5 6" key="1">
    <citation type="submission" date="2016-11" db="EMBL/GenBank/DDBJ databases">
        <title>Draft Genome Assembly of Colletotrichum chlorophyti a pathogen of herbaceous plants.</title>
        <authorList>
            <person name="Gan P."/>
            <person name="Narusaka M."/>
            <person name="Tsushima A."/>
            <person name="Narusaka Y."/>
            <person name="Takano Y."/>
            <person name="Shirasu K."/>
        </authorList>
    </citation>
    <scope>NUCLEOTIDE SEQUENCE [LARGE SCALE GENOMIC DNA]</scope>
    <source>
        <strain evidence="5 6">NTL11</strain>
    </source>
</reference>
<feature type="repeat" description="ANK" evidence="3">
    <location>
        <begin position="1082"/>
        <end position="1114"/>
    </location>
</feature>
<dbReference type="InterPro" id="IPR002110">
    <property type="entry name" value="Ankyrin_rpt"/>
</dbReference>
<dbReference type="PANTHER" id="PTHR24198">
    <property type="entry name" value="ANKYRIN REPEAT AND PROTEIN KINASE DOMAIN-CONTAINING PROTEIN"/>
    <property type="match status" value="1"/>
</dbReference>
<evidence type="ECO:0000256" key="2">
    <source>
        <dbReference type="ARBA" id="ARBA00023043"/>
    </source>
</evidence>
<dbReference type="SUPFAM" id="SSF48403">
    <property type="entry name" value="Ankyrin repeat"/>
    <property type="match status" value="3"/>
</dbReference>
<feature type="repeat" description="ANK" evidence="3">
    <location>
        <begin position="1591"/>
        <end position="1623"/>
    </location>
</feature>
<feature type="repeat" description="ANK" evidence="3">
    <location>
        <begin position="1385"/>
        <end position="1417"/>
    </location>
</feature>
<dbReference type="OrthoDB" id="194358at2759"/>
<dbReference type="Proteomes" id="UP000186583">
    <property type="component" value="Unassembled WGS sequence"/>
</dbReference>
<evidence type="ECO:0000313" key="6">
    <source>
        <dbReference type="Proteomes" id="UP000186583"/>
    </source>
</evidence>
<feature type="repeat" description="ANK" evidence="3">
    <location>
        <begin position="1418"/>
        <end position="1450"/>
    </location>
</feature>
<dbReference type="Gene3D" id="1.25.40.20">
    <property type="entry name" value="Ankyrin repeat-containing domain"/>
    <property type="match status" value="4"/>
</dbReference>
<keyword evidence="6" id="KW-1185">Reference proteome</keyword>
<comment type="caution">
    <text evidence="5">The sequence shown here is derived from an EMBL/GenBank/DDBJ whole genome shotgun (WGS) entry which is preliminary data.</text>
</comment>
<feature type="repeat" description="ANK" evidence="3">
    <location>
        <begin position="1116"/>
        <end position="1148"/>
    </location>
</feature>
<dbReference type="PROSITE" id="PS50297">
    <property type="entry name" value="ANK_REP_REGION"/>
    <property type="match status" value="4"/>
</dbReference>
<dbReference type="STRING" id="708187.A0A1Q8S811"/>
<evidence type="ECO:0000313" key="5">
    <source>
        <dbReference type="EMBL" id="OLN97594.1"/>
    </source>
</evidence>
<evidence type="ECO:0000256" key="1">
    <source>
        <dbReference type="ARBA" id="ARBA00022737"/>
    </source>
</evidence>
<dbReference type="SMART" id="SM00248">
    <property type="entry name" value="ANK"/>
    <property type="match status" value="16"/>
</dbReference>
<dbReference type="PANTHER" id="PTHR24198:SF165">
    <property type="entry name" value="ANKYRIN REPEAT-CONTAINING PROTEIN-RELATED"/>
    <property type="match status" value="1"/>
</dbReference>
<dbReference type="Pfam" id="PF12796">
    <property type="entry name" value="Ank_2"/>
    <property type="match status" value="2"/>
</dbReference>
<dbReference type="InterPro" id="IPR036770">
    <property type="entry name" value="Ankyrin_rpt-contain_sf"/>
</dbReference>
<keyword evidence="1" id="KW-0677">Repeat</keyword>
<accession>A0A1Q8S811</accession>
<evidence type="ECO:0000256" key="3">
    <source>
        <dbReference type="PROSITE-ProRule" id="PRU00023"/>
    </source>
</evidence>
<name>A0A1Q8S811_9PEZI</name>
<dbReference type="PROSITE" id="PS50088">
    <property type="entry name" value="ANK_REPEAT"/>
    <property type="match status" value="7"/>
</dbReference>
<feature type="repeat" description="ANK" evidence="3">
    <location>
        <begin position="274"/>
        <end position="306"/>
    </location>
</feature>
<gene>
    <name evidence="5" type="ORF">CCHL11_00919</name>
</gene>
<sequence length="1734" mass="189624">MEVPRRHLAQVVADAQAKTRSTYGSVRRSRNERLSSLASPLRLLSGFLHSISLFLEDAATERASFALDRSLLDTLTETLDDVSVILTLDLSEQENGGASLENVSSRIYQLKLRFNIAAQCDSEAALLVALSESAPRDRPLDPEPGAAPSSSANHQHRSCTNADFAALECVRTLLSPEFDHKLDESYLHPLYITQRNTEHPRYPESASHLPDHAHHKWETVEKDITVLFQPHKTSSFQQWLLEYARQQWPDQLDTASGALSASTLLRSLSIVSDSSLSTLHVAAALGLPELCRRLIAEGQDVNQPGPLGAPVYCALLGPSALLARLDDPVQLLAHPNHRPGIAQVETIGAILDAGASCKTEFPGPNQQEEFSLATLAFVVCQSLEAPGVLERILALGANLDSRFTQLFHGKDSLMHYWPSSLPKPTRSFLEEALPVVLDHAVAQYDVYNDISELSTGVFDIMSHFDIPYPTPEFEARKLNTPDAAFKDLAIEAVRQGELVAVKRLVLDPRWEPNVFVEDSEKQTFLHVAVQNDDADLVAAILSSRKEVDVHARNTKGQTPIMLSESPQVLKLLLKYGGMTTDTDREGRNVWHIAAANSDLPLIDCLYENDLHWNENLQCLTNDGHTPITYGITYAFEQLTRHSVGSVGEPAGALHMLKICPKDSAYLQSPRPLLFLAAEWGLEGLASALLAFRSIDASFADADGRSALHWLNVSATESLVRKLQRRCHAPLQTTEGQTPAETIFLCFNELLAETKPQPHYLRNHPALCRPLRAAVYEQILTDQVLMSKDGKGAGLWERFATTIVSDWAFRWPDCDEGGGRSLLVALECLINKGALDMYERETGNSGLAPVLAGWLRNMEDLDQLPPHFETAISVISQASNQGSLIEDSEIAVKSLQLAIKKGPSWLVDKFLEQGVPVHTRVGSAVGTSAIEFVCEPYSFCDIPTFNKVLDHASPNRINEVDSRGVGLLEILTFNGVSQRDYKLVALIFKGCNPNMRSSKGDPMVVTYIKNLQIEAALLLLHAGADPSACNDAGLNAALAASLVGSVAVLKKIVEKRPDFDWQKSCTHQVESCRSLGSESVTWRNCNALHLAASNGHTEAVNFLIGLGLDMESTTLDSRWRPLHFGAASGTAECVRVLLEHGADPRAAAKHGHTPLMMAAMAPNNETARLLLELCSKDHGDIGIPEAFVRALKLGSMGVTQLFKPFLMTMVVPLPKTSTAAAKSAGGTRAHVLGAVLESLIADGDIEGCRKVLEVVELSLLNSTKLSCGKCSPVVFAAGRGQFVVATLFLEAGLSTWDYPEHCRRHFESLPYCFLPACNALHIASMWHGNAPSTGLTTLVKRLLDLVSWESSELSPIHCSAVTEDSTKMTRLLIKYGADVNRMCEDGKATPLHEAAAGNFIVPAKILLENGANPNLRNSQSQTPLTVAVEQGHLEMAKLLVRHGANIHIQDSDGMSLLNTCGEESRDPAMFVWLMCLGLNPYRLDKAGYTPVHDIVLHNEFSALAFNYGFDFSNVADLRKGFISLIIEFNQQTANSVLLRLFKRLPRERSRALVNSNPSALVSALCNAVLRDELACIPTLLHYGADVDADGSEEGSALMVACSKGSFDAASLLLQHGAKISYLTTVDGRVVLRNALERARPFPDIVHWLLVGRYTFRRRIGVSDVQVGAAEEEMKPWSGGQVVGFRLSGVGNRAARGPGESSLEFLRRLDQIRRSLQGQTVRVVPLDGHGEDEQVC</sequence>
<evidence type="ECO:0000256" key="4">
    <source>
        <dbReference type="SAM" id="MobiDB-lite"/>
    </source>
</evidence>
<feature type="repeat" description="ANK" evidence="3">
    <location>
        <begin position="1350"/>
        <end position="1383"/>
    </location>
</feature>
<keyword evidence="2 3" id="KW-0040">ANK repeat</keyword>
<dbReference type="EMBL" id="MPGH01000008">
    <property type="protein sequence ID" value="OLN97594.1"/>
    <property type="molecule type" value="Genomic_DNA"/>
</dbReference>
<protein>
    <submittedName>
        <fullName evidence="5">Ankyrin-3-like protein 2</fullName>
    </submittedName>
</protein>
<feature type="region of interest" description="Disordered" evidence="4">
    <location>
        <begin position="134"/>
        <end position="156"/>
    </location>
</feature>